<evidence type="ECO:0000259" key="4">
    <source>
        <dbReference type="PROSITE" id="PS50110"/>
    </source>
</evidence>
<feature type="modified residue" description="4-aspartylphosphate" evidence="2">
    <location>
        <position position="51"/>
    </location>
</feature>
<protein>
    <recommendedName>
        <fullName evidence="8">DNA-binding response regulator</fullName>
    </recommendedName>
</protein>
<evidence type="ECO:0008006" key="8">
    <source>
        <dbReference type="Google" id="ProtNLM"/>
    </source>
</evidence>
<keyword evidence="7" id="KW-1185">Reference proteome</keyword>
<feature type="domain" description="OmpR/PhoB-type" evidence="5">
    <location>
        <begin position="120"/>
        <end position="224"/>
    </location>
</feature>
<dbReference type="InterPro" id="IPR001789">
    <property type="entry name" value="Sig_transdc_resp-reg_receiver"/>
</dbReference>
<dbReference type="InterPro" id="IPR036388">
    <property type="entry name" value="WH-like_DNA-bd_sf"/>
</dbReference>
<dbReference type="InterPro" id="IPR039420">
    <property type="entry name" value="WalR-like"/>
</dbReference>
<dbReference type="Gene3D" id="1.10.10.10">
    <property type="entry name" value="Winged helix-like DNA-binding domain superfamily/Winged helix DNA-binding domain"/>
    <property type="match status" value="1"/>
</dbReference>
<evidence type="ECO:0000259" key="5">
    <source>
        <dbReference type="PROSITE" id="PS51755"/>
    </source>
</evidence>
<keyword evidence="1 3" id="KW-0238">DNA-binding</keyword>
<dbReference type="InterPro" id="IPR001867">
    <property type="entry name" value="OmpR/PhoB-type_DNA-bd"/>
</dbReference>
<name>A0ABR9EGG7_9GAMM</name>
<dbReference type="PANTHER" id="PTHR48111">
    <property type="entry name" value="REGULATOR OF RPOS"/>
    <property type="match status" value="1"/>
</dbReference>
<dbReference type="SMART" id="SM00862">
    <property type="entry name" value="Trans_reg_C"/>
    <property type="match status" value="1"/>
</dbReference>
<evidence type="ECO:0000256" key="3">
    <source>
        <dbReference type="PROSITE-ProRule" id="PRU01091"/>
    </source>
</evidence>
<dbReference type="EMBL" id="AQGV01000012">
    <property type="protein sequence ID" value="MBE0368838.1"/>
    <property type="molecule type" value="Genomic_DNA"/>
</dbReference>
<dbReference type="SUPFAM" id="SSF52172">
    <property type="entry name" value="CheY-like"/>
    <property type="match status" value="1"/>
</dbReference>
<comment type="caution">
    <text evidence="6">The sequence shown here is derived from an EMBL/GenBank/DDBJ whole genome shotgun (WGS) entry which is preliminary data.</text>
</comment>
<dbReference type="SUPFAM" id="SSF46894">
    <property type="entry name" value="C-terminal effector domain of the bipartite response regulators"/>
    <property type="match status" value="1"/>
</dbReference>
<dbReference type="Pfam" id="PF00072">
    <property type="entry name" value="Response_reg"/>
    <property type="match status" value="1"/>
</dbReference>
<dbReference type="SMART" id="SM00448">
    <property type="entry name" value="REC"/>
    <property type="match status" value="1"/>
</dbReference>
<gene>
    <name evidence="6" type="ORF">PAUR_a2550</name>
</gene>
<dbReference type="PANTHER" id="PTHR48111:SF47">
    <property type="entry name" value="TRANSCRIPTIONAL REGULATORY PROTEIN RSTA"/>
    <property type="match status" value="1"/>
</dbReference>
<proteinExistence type="predicted"/>
<feature type="domain" description="Response regulatory" evidence="4">
    <location>
        <begin position="2"/>
        <end position="115"/>
    </location>
</feature>
<feature type="DNA-binding region" description="OmpR/PhoB-type" evidence="3">
    <location>
        <begin position="120"/>
        <end position="224"/>
    </location>
</feature>
<evidence type="ECO:0000256" key="2">
    <source>
        <dbReference type="PROSITE-ProRule" id="PRU00169"/>
    </source>
</evidence>
<sequence length="225" mass="25610">MHILIIEDDHEIARLTEMYLQSDGYQTTVVADGNTAITTIRHSSPDLILLDLMLPSVDGFEVCKQARAFYTGPIIVLTAREDDISEVSLLKCGADDYLRKPVKPHIMSARIEALLRRTYVDVIETDNEPSHTLEINYDTFSVTLNNTLVNLTTSEFDLLALLHKNAGHTVSREDCIHALRGIHYEISDRSIDMRISGLRKKLNDDQQPYKRIKTIRNKGYLLINE</sequence>
<dbReference type="InterPro" id="IPR016032">
    <property type="entry name" value="Sig_transdc_resp-reg_C-effctor"/>
</dbReference>
<dbReference type="RefSeq" id="WP_318782609.1">
    <property type="nucleotide sequence ID" value="NZ_AQGV01000012.1"/>
</dbReference>
<dbReference type="PROSITE" id="PS50110">
    <property type="entry name" value="RESPONSE_REGULATORY"/>
    <property type="match status" value="1"/>
</dbReference>
<dbReference type="PROSITE" id="PS51755">
    <property type="entry name" value="OMPR_PHOB"/>
    <property type="match status" value="1"/>
</dbReference>
<evidence type="ECO:0000313" key="6">
    <source>
        <dbReference type="EMBL" id="MBE0368838.1"/>
    </source>
</evidence>
<dbReference type="Proteomes" id="UP000615755">
    <property type="component" value="Unassembled WGS sequence"/>
</dbReference>
<reference evidence="6 7" key="1">
    <citation type="submission" date="2015-03" db="EMBL/GenBank/DDBJ databases">
        <title>Genome sequence of Pseudoalteromonas aurantia.</title>
        <authorList>
            <person name="Xie B.-B."/>
            <person name="Rong J.-C."/>
            <person name="Qin Q.-L."/>
            <person name="Zhang Y.-Z."/>
        </authorList>
    </citation>
    <scope>NUCLEOTIDE SEQUENCE [LARGE SCALE GENOMIC DNA]</scope>
    <source>
        <strain evidence="6 7">208</strain>
    </source>
</reference>
<dbReference type="InterPro" id="IPR011006">
    <property type="entry name" value="CheY-like_superfamily"/>
</dbReference>
<accession>A0ABR9EGG7</accession>
<organism evidence="6 7">
    <name type="scientific">Pseudoalteromonas aurantia 208</name>
    <dbReference type="NCBI Taxonomy" id="1314867"/>
    <lineage>
        <taxon>Bacteria</taxon>
        <taxon>Pseudomonadati</taxon>
        <taxon>Pseudomonadota</taxon>
        <taxon>Gammaproteobacteria</taxon>
        <taxon>Alteromonadales</taxon>
        <taxon>Pseudoalteromonadaceae</taxon>
        <taxon>Pseudoalteromonas</taxon>
    </lineage>
</organism>
<keyword evidence="2" id="KW-0597">Phosphoprotein</keyword>
<evidence type="ECO:0000256" key="1">
    <source>
        <dbReference type="ARBA" id="ARBA00023125"/>
    </source>
</evidence>
<evidence type="ECO:0000313" key="7">
    <source>
        <dbReference type="Proteomes" id="UP000615755"/>
    </source>
</evidence>
<dbReference type="Gene3D" id="3.40.50.2300">
    <property type="match status" value="1"/>
</dbReference>
<dbReference type="CDD" id="cd00383">
    <property type="entry name" value="trans_reg_C"/>
    <property type="match status" value="1"/>
</dbReference>
<dbReference type="Pfam" id="PF00486">
    <property type="entry name" value="Trans_reg_C"/>
    <property type="match status" value="1"/>
</dbReference>